<keyword evidence="8" id="KW-1185">Reference proteome</keyword>
<dbReference type="InterPro" id="IPR001806">
    <property type="entry name" value="Small_GTPase"/>
</dbReference>
<dbReference type="PROSITE" id="PS51421">
    <property type="entry name" value="RAS"/>
    <property type="match status" value="1"/>
</dbReference>
<feature type="compositionally biased region" description="Polar residues" evidence="6">
    <location>
        <begin position="596"/>
        <end position="605"/>
    </location>
</feature>
<keyword evidence="4 5" id="KW-0472">Membrane</keyword>
<dbReference type="EMBL" id="CWKI01000002">
    <property type="protein sequence ID" value="CTR05279.1"/>
    <property type="molecule type" value="Genomic_DNA"/>
</dbReference>
<dbReference type="EC" id="2.1.1.100" evidence="5"/>
<feature type="region of interest" description="Disordered" evidence="6">
    <location>
        <begin position="136"/>
        <end position="196"/>
    </location>
</feature>
<dbReference type="PANTHER" id="PTHR34407:SF1">
    <property type="entry name" value="SGNH HYDROLASE-TYPE ESTERASE DOMAIN-CONTAINING PROTEIN"/>
    <property type="match status" value="1"/>
</dbReference>
<feature type="region of interest" description="Disordered" evidence="6">
    <location>
        <begin position="236"/>
        <end position="378"/>
    </location>
</feature>
<comment type="caution">
    <text evidence="5">Lacks conserved residue(s) required for the propagation of feature annotation.</text>
</comment>
<dbReference type="Pfam" id="PF00071">
    <property type="entry name" value="Ras"/>
    <property type="match status" value="1"/>
</dbReference>
<feature type="compositionally biased region" description="Low complexity" evidence="6">
    <location>
        <begin position="315"/>
        <end position="327"/>
    </location>
</feature>
<dbReference type="GO" id="GO:0005525">
    <property type="term" value="F:GTP binding"/>
    <property type="evidence" value="ECO:0007669"/>
    <property type="project" value="InterPro"/>
</dbReference>
<dbReference type="SMART" id="SM00173">
    <property type="entry name" value="RAS"/>
    <property type="match status" value="1"/>
</dbReference>
<feature type="compositionally biased region" description="Basic and acidic residues" evidence="6">
    <location>
        <begin position="183"/>
        <end position="196"/>
    </location>
</feature>
<keyword evidence="5" id="KW-0949">S-adenosyl-L-methionine</keyword>
<feature type="region of interest" description="Disordered" evidence="6">
    <location>
        <begin position="675"/>
        <end position="723"/>
    </location>
</feature>
<dbReference type="PROSITE" id="PS51564">
    <property type="entry name" value="SAM_ICMT"/>
    <property type="match status" value="1"/>
</dbReference>
<evidence type="ECO:0000256" key="1">
    <source>
        <dbReference type="ARBA" id="ARBA00004141"/>
    </source>
</evidence>
<gene>
    <name evidence="7" type="primary">FGENESH: predicted gene_2.309</name>
    <name evidence="7" type="ORF">BN2166_0011400</name>
</gene>
<reference evidence="7 8" key="1">
    <citation type="submission" date="2015-07" db="EMBL/GenBank/DDBJ databases">
        <authorList>
            <person name="Cajimat M.N.B."/>
            <person name="Milazzo M.L."/>
            <person name="Fulhorst C.F."/>
        </authorList>
    </citation>
    <scope>NUCLEOTIDE SEQUENCE [LARGE SCALE GENOMIC DNA]</scope>
    <source>
        <strain evidence="7">Single colony</strain>
    </source>
</reference>
<dbReference type="SMART" id="SM00174">
    <property type="entry name" value="RHO"/>
    <property type="match status" value="1"/>
</dbReference>
<dbReference type="Proteomes" id="UP000199069">
    <property type="component" value="Unassembled WGS sequence"/>
</dbReference>
<evidence type="ECO:0000256" key="2">
    <source>
        <dbReference type="ARBA" id="ARBA00022692"/>
    </source>
</evidence>
<proteinExistence type="inferred from homology"/>
<dbReference type="Pfam" id="PF08316">
    <property type="entry name" value="Pal1"/>
    <property type="match status" value="1"/>
</dbReference>
<dbReference type="GO" id="GO:0003924">
    <property type="term" value="F:GTPase activity"/>
    <property type="evidence" value="ECO:0007669"/>
    <property type="project" value="InterPro"/>
</dbReference>
<dbReference type="STRING" id="5286.A0A0K3C6K4"/>
<dbReference type="PROSITE" id="PS51420">
    <property type="entry name" value="RHO"/>
    <property type="match status" value="1"/>
</dbReference>
<feature type="transmembrane region" description="Helical" evidence="5">
    <location>
        <begin position="745"/>
        <end position="770"/>
    </location>
</feature>
<feature type="compositionally biased region" description="Polar residues" evidence="6">
    <location>
        <begin position="641"/>
        <end position="651"/>
    </location>
</feature>
<dbReference type="PROSITE" id="PS51419">
    <property type="entry name" value="RAB"/>
    <property type="match status" value="1"/>
</dbReference>
<keyword evidence="5" id="KW-0489">Methyltransferase</keyword>
<accession>A0A0K3C6K4</accession>
<comment type="catalytic activity">
    <reaction evidence="5">
        <text>[protein]-C-terminal S-[(2E,6E)-farnesyl]-L-cysteine + S-adenosyl-L-methionine = [protein]-C-terminal S-[(2E,6E)-farnesyl]-L-cysteine methyl ester + S-adenosyl-L-homocysteine</text>
        <dbReference type="Rhea" id="RHEA:21672"/>
        <dbReference type="Rhea" id="RHEA-COMP:12125"/>
        <dbReference type="Rhea" id="RHEA-COMP:12126"/>
        <dbReference type="ChEBI" id="CHEBI:57856"/>
        <dbReference type="ChEBI" id="CHEBI:59789"/>
        <dbReference type="ChEBI" id="CHEBI:90510"/>
        <dbReference type="ChEBI" id="CHEBI:90511"/>
        <dbReference type="EC" id="2.1.1.100"/>
    </reaction>
</comment>
<dbReference type="Gene3D" id="3.40.50.300">
    <property type="entry name" value="P-loop containing nucleotide triphosphate hydrolases"/>
    <property type="match status" value="1"/>
</dbReference>
<dbReference type="Pfam" id="PF04140">
    <property type="entry name" value="ICMT"/>
    <property type="match status" value="1"/>
</dbReference>
<dbReference type="InterPro" id="IPR007269">
    <property type="entry name" value="ICMT_MeTrfase"/>
</dbReference>
<keyword evidence="3 5" id="KW-1133">Transmembrane helix</keyword>
<dbReference type="InterPro" id="IPR025770">
    <property type="entry name" value="PPMT_MeTrfase"/>
</dbReference>
<feature type="region of interest" description="Disordered" evidence="6">
    <location>
        <begin position="569"/>
        <end position="605"/>
    </location>
</feature>
<dbReference type="CDD" id="cd00229">
    <property type="entry name" value="SGNH_hydrolase"/>
    <property type="match status" value="1"/>
</dbReference>
<dbReference type="Gene3D" id="1.20.120.1630">
    <property type="match status" value="1"/>
</dbReference>
<dbReference type="SMART" id="SM00176">
    <property type="entry name" value="RAN"/>
    <property type="match status" value="1"/>
</dbReference>
<dbReference type="GO" id="GO:0032259">
    <property type="term" value="P:methylation"/>
    <property type="evidence" value="ECO:0007669"/>
    <property type="project" value="UniProtKB-KW"/>
</dbReference>
<feature type="transmembrane region" description="Helical" evidence="5">
    <location>
        <begin position="922"/>
        <end position="946"/>
    </location>
</feature>
<dbReference type="PRINTS" id="PR00449">
    <property type="entry name" value="RASTRNSFRMNG"/>
</dbReference>
<evidence type="ECO:0000256" key="4">
    <source>
        <dbReference type="ARBA" id="ARBA00023136"/>
    </source>
</evidence>
<evidence type="ECO:0000256" key="3">
    <source>
        <dbReference type="ARBA" id="ARBA00022989"/>
    </source>
</evidence>
<comment type="subcellular location">
    <subcellularLocation>
        <location evidence="5">Endoplasmic reticulum membrane</location>
        <topology evidence="5">Multi-pass membrane protein</topology>
    </subcellularLocation>
    <subcellularLocation>
        <location evidence="1">Membrane</location>
        <topology evidence="1">Multi-pass membrane protein</topology>
    </subcellularLocation>
</comment>
<dbReference type="SUPFAM" id="SSF52540">
    <property type="entry name" value="P-loop containing nucleoside triphosphate hydrolases"/>
    <property type="match status" value="1"/>
</dbReference>
<feature type="region of interest" description="Disordered" evidence="6">
    <location>
        <begin position="618"/>
        <end position="655"/>
    </location>
</feature>
<feature type="compositionally biased region" description="Low complexity" evidence="6">
    <location>
        <begin position="354"/>
        <end position="363"/>
    </location>
</feature>
<feature type="compositionally biased region" description="Polar residues" evidence="6">
    <location>
        <begin position="680"/>
        <end position="696"/>
    </location>
</feature>
<keyword evidence="5" id="KW-0256">Endoplasmic reticulum</keyword>
<feature type="transmembrane region" description="Helical" evidence="5">
    <location>
        <begin position="869"/>
        <end position="891"/>
    </location>
</feature>
<evidence type="ECO:0000256" key="6">
    <source>
        <dbReference type="SAM" id="MobiDB-lite"/>
    </source>
</evidence>
<organism evidence="7 8">
    <name type="scientific">Rhodotorula toruloides</name>
    <name type="common">Yeast</name>
    <name type="synonym">Rhodosporidium toruloides</name>
    <dbReference type="NCBI Taxonomy" id="5286"/>
    <lineage>
        <taxon>Eukaryota</taxon>
        <taxon>Fungi</taxon>
        <taxon>Dikarya</taxon>
        <taxon>Basidiomycota</taxon>
        <taxon>Pucciniomycotina</taxon>
        <taxon>Microbotryomycetes</taxon>
        <taxon>Sporidiobolales</taxon>
        <taxon>Sporidiobolaceae</taxon>
        <taxon>Rhodotorula</taxon>
    </lineage>
</organism>
<dbReference type="InterPro" id="IPR005225">
    <property type="entry name" value="Small_GTP-bd"/>
</dbReference>
<dbReference type="NCBIfam" id="TIGR00231">
    <property type="entry name" value="small_GTP"/>
    <property type="match status" value="1"/>
</dbReference>
<name>A0A0K3C6K4_RHOTO</name>
<dbReference type="FunFam" id="3.40.50.300:FF:000808">
    <property type="entry name" value="Small GTP-binding protein, putative"/>
    <property type="match status" value="1"/>
</dbReference>
<dbReference type="GO" id="GO:0005789">
    <property type="term" value="C:endoplasmic reticulum membrane"/>
    <property type="evidence" value="ECO:0007669"/>
    <property type="project" value="UniProtKB-SubCell"/>
</dbReference>
<dbReference type="PROSITE" id="PS51417">
    <property type="entry name" value="ARF"/>
    <property type="match status" value="1"/>
</dbReference>
<evidence type="ECO:0000313" key="7">
    <source>
        <dbReference type="EMBL" id="CTR05279.1"/>
    </source>
</evidence>
<sequence length="1433" mass="155719">MATPAAAAEQPPARPVQVKLVLLGESAVGKSSVVLRFCQNDFQPNKEPTIGAAFLTQRCRLEDKVIKFEIWDTAGQERFRSLSPMYYRNAQAAVVVYDVTKSASLEQAKTWVKELQRQANPNIVIALAGNKVDLVRPSSDGDDSASDAAVNPEDSEEADDATATPEDEAGSAAGDDEGPDGGKPSESRRQVSREEAEEYAKECGLLFFETSAKTGEGVVEVFTEIAKKIPLDALIAQSRGPGGANRGAGRGGGGANSSVNLSENEADKKDAHSRQAPPPLDTSFVRSGTVDDILGAYGDSPTKARQPPLPERLDSSYTTSSSVSASTSRDEIAEMVPVLDRRDDVATATNGALRSSQRSARSRPGGPQTRSRSNTDLDLIDRLDISGLYGGGGLMRHEGPYAAASTSRNQGNHAPIAAFDPSAFSLGPSPSRTPPPPSASSMRRKVSNGLSERAQATLAAMDENRDITLGYPGGRKGSAKNQQLLEIYGMRDAEAWEEYGQARYEPGGSATASRESVVPNGETGETAKRSKEDRMQRTQSIWDIEATLKAGKPVGATAPPPIPVIPADWNAPDVSPSNKPKRSKSLAARFRAGRKNPNNPLTDDTTVVACAEDGREAAQAHSVSVSPVEERRPYRDWPASSPMSLNGSRGPSTGMDGGVEQLEARTAAIKFDENGLSAPMSRTTTDDGSVTASPTTGKKEKGGLKRLFSTKRKSSSSSGPTHAKPLPVEFPLTSFSSTPHNVACFAFLLGACWAVGLVLVASNASTWFLWSLDAVKGAAGPLKLGERSLRTAVLGSPQLGAYLTSWAAFHLLEFVVTSMYNPGKLSVSSFLLDNGRGYHAAHIAGILEHILEEAYLPEEWRRWKHAGGIFVFGLVVVWIGQVLRSFAMISASSNFSHLKRPGHQLVKTGIYSWSRHPSYAGFYWWAVGTQIVLGNPLCTIAFVAVLQGFFANRIKIEEAYLVKFFGKDYEDYRRKVPTRILFIPLLRDYDDPLAQLRRTAGEGRWKQFFGSPRATCGISPSLLDEFGLHNFRLSQVHVGSGYRTQRFLERAQKGEKLRVGLIGGSVSLGHGTDPITGQRNKYGAVPVQEQWHQLVMRYLEEAFPTAEFHFRNGAKAATDSSFFEWCWTSLIGTDVDLVFIELAVNDDPNTSFSSSENLLRSLLQLDSQPAVVYVDTFSLYNTFAGKQQTLLSAQDIQSTLSPFYDVPQISARPALLPAMIRDHSLKKPWFLGDERHGSTRLHRFLGSMVVGYLMEERCRVEELALEAGEGGDWPSRAALGAVPQVTMRERWNATETHATKPPTCVTAGTGLVPANEPQDWKLVDWKYSKFYFEATVSNSDEIIFDVDVREGAQGLVAISYLRSRQYNLGRARCMVGERGADVDGHWENSASLAQTAIVADKVPPGRHQVRCRTLAAYGSSGRSAFRVMGIMSI</sequence>
<dbReference type="SUPFAM" id="SSF52266">
    <property type="entry name" value="SGNH hydrolase"/>
    <property type="match status" value="1"/>
</dbReference>
<feature type="compositionally biased region" description="Gly residues" evidence="6">
    <location>
        <begin position="240"/>
        <end position="255"/>
    </location>
</feature>
<dbReference type="InterPro" id="IPR027417">
    <property type="entry name" value="P-loop_NTPase"/>
</dbReference>
<evidence type="ECO:0000256" key="5">
    <source>
        <dbReference type="RuleBase" id="RU362022"/>
    </source>
</evidence>
<dbReference type="CDD" id="cd01860">
    <property type="entry name" value="Rab5_related"/>
    <property type="match status" value="1"/>
</dbReference>
<keyword evidence="2 5" id="KW-0812">Transmembrane</keyword>
<feature type="region of interest" description="Disordered" evidence="6">
    <location>
        <begin position="505"/>
        <end position="536"/>
    </location>
</feature>
<dbReference type="SMART" id="SM00175">
    <property type="entry name" value="RAB"/>
    <property type="match status" value="1"/>
</dbReference>
<dbReference type="PANTHER" id="PTHR34407">
    <property type="entry name" value="EXPRESSED PROTEIN"/>
    <property type="match status" value="1"/>
</dbReference>
<evidence type="ECO:0000313" key="8">
    <source>
        <dbReference type="Proteomes" id="UP000199069"/>
    </source>
</evidence>
<comment type="similarity">
    <text evidence="5">Belongs to the class VI-like SAM-binding methyltransferase superfamily. Isoprenylcysteine carboxyl methyltransferase family.</text>
</comment>
<protein>
    <recommendedName>
        <fullName evidence="5">Protein-S-isoprenylcysteine O-methyltransferase</fullName>
        <ecNumber evidence="5">2.1.1.100</ecNumber>
    </recommendedName>
</protein>
<dbReference type="InterPro" id="IPR013226">
    <property type="entry name" value="Pal1"/>
</dbReference>
<feature type="region of interest" description="Disordered" evidence="6">
    <location>
        <begin position="402"/>
        <end position="451"/>
    </location>
</feature>
<dbReference type="GO" id="GO:0004671">
    <property type="term" value="F:protein C-terminal S-isoprenylcysteine carboxyl O-methyltransferase activity"/>
    <property type="evidence" value="ECO:0007669"/>
    <property type="project" value="UniProtKB-EC"/>
</dbReference>
<feature type="compositionally biased region" description="Acidic residues" evidence="6">
    <location>
        <begin position="153"/>
        <end position="179"/>
    </location>
</feature>
<feature type="compositionally biased region" description="Basic and acidic residues" evidence="6">
    <location>
        <begin position="525"/>
        <end position="536"/>
    </location>
</feature>
<keyword evidence="5" id="KW-0808">Transferase</keyword>